<dbReference type="Pfam" id="PF17202">
    <property type="entry name" value="sCache_3_3"/>
    <property type="match status" value="1"/>
</dbReference>
<keyword evidence="11 12" id="KW-0472">Membrane</keyword>
<dbReference type="CDD" id="cd00082">
    <property type="entry name" value="HisKA"/>
    <property type="match status" value="1"/>
</dbReference>
<dbReference type="PANTHER" id="PTHR45436">
    <property type="entry name" value="SENSOR HISTIDINE KINASE YKOH"/>
    <property type="match status" value="1"/>
</dbReference>
<dbReference type="SUPFAM" id="SSF158472">
    <property type="entry name" value="HAMP domain-like"/>
    <property type="match status" value="1"/>
</dbReference>
<dbReference type="InterPro" id="IPR003661">
    <property type="entry name" value="HisK_dim/P_dom"/>
</dbReference>
<comment type="caution">
    <text evidence="14">The sequence shown here is derived from an EMBL/GenBank/DDBJ whole genome shotgun (WGS) entry which is preliminary data.</text>
</comment>
<dbReference type="EC" id="2.7.13.3" evidence="3"/>
<evidence type="ECO:0000256" key="6">
    <source>
        <dbReference type="ARBA" id="ARBA00022679"/>
    </source>
</evidence>
<gene>
    <name evidence="14" type="ORF">S03H2_44541</name>
</gene>
<proteinExistence type="predicted"/>
<feature type="domain" description="HAMP" evidence="13">
    <location>
        <begin position="103"/>
        <end position="157"/>
    </location>
</feature>
<dbReference type="Pfam" id="PF00672">
    <property type="entry name" value="HAMP"/>
    <property type="match status" value="1"/>
</dbReference>
<evidence type="ECO:0000256" key="1">
    <source>
        <dbReference type="ARBA" id="ARBA00000085"/>
    </source>
</evidence>
<dbReference type="InterPro" id="IPR050428">
    <property type="entry name" value="TCS_sensor_his_kinase"/>
</dbReference>
<evidence type="ECO:0000256" key="2">
    <source>
        <dbReference type="ARBA" id="ARBA00004651"/>
    </source>
</evidence>
<dbReference type="AlphaFoldDB" id="X1J2L5"/>
<evidence type="ECO:0000256" key="10">
    <source>
        <dbReference type="ARBA" id="ARBA00023012"/>
    </source>
</evidence>
<dbReference type="SUPFAM" id="SSF103190">
    <property type="entry name" value="Sensory domain-like"/>
    <property type="match status" value="1"/>
</dbReference>
<dbReference type="SUPFAM" id="SSF47384">
    <property type="entry name" value="Homodimeric domain of signal transducing histidine kinase"/>
    <property type="match status" value="1"/>
</dbReference>
<protein>
    <recommendedName>
        <fullName evidence="3">histidine kinase</fullName>
        <ecNumber evidence="3">2.7.13.3</ecNumber>
    </recommendedName>
</protein>
<evidence type="ECO:0000256" key="11">
    <source>
        <dbReference type="ARBA" id="ARBA00023136"/>
    </source>
</evidence>
<dbReference type="SMART" id="SM00388">
    <property type="entry name" value="HisKA"/>
    <property type="match status" value="1"/>
</dbReference>
<dbReference type="Gene3D" id="1.10.287.130">
    <property type="match status" value="1"/>
</dbReference>
<dbReference type="InterPro" id="IPR036097">
    <property type="entry name" value="HisK_dim/P_sf"/>
</dbReference>
<evidence type="ECO:0000259" key="13">
    <source>
        <dbReference type="PROSITE" id="PS50885"/>
    </source>
</evidence>
<dbReference type="GO" id="GO:0005886">
    <property type="term" value="C:plasma membrane"/>
    <property type="evidence" value="ECO:0007669"/>
    <property type="project" value="UniProtKB-SubCell"/>
</dbReference>
<comment type="subcellular location">
    <subcellularLocation>
        <location evidence="2">Cell membrane</location>
        <topology evidence="2">Multi-pass membrane protein</topology>
    </subcellularLocation>
</comment>
<dbReference type="GO" id="GO:0000155">
    <property type="term" value="F:phosphorelay sensor kinase activity"/>
    <property type="evidence" value="ECO:0007669"/>
    <property type="project" value="InterPro"/>
</dbReference>
<keyword evidence="9 12" id="KW-1133">Transmembrane helix</keyword>
<evidence type="ECO:0000256" key="8">
    <source>
        <dbReference type="ARBA" id="ARBA00022777"/>
    </source>
</evidence>
<dbReference type="InterPro" id="IPR003660">
    <property type="entry name" value="HAMP_dom"/>
</dbReference>
<evidence type="ECO:0000256" key="3">
    <source>
        <dbReference type="ARBA" id="ARBA00012438"/>
    </source>
</evidence>
<feature type="non-terminal residue" evidence="14">
    <location>
        <position position="1"/>
    </location>
</feature>
<accession>X1J2L5</accession>
<keyword evidence="5" id="KW-0597">Phosphoprotein</keyword>
<keyword evidence="7 12" id="KW-0812">Transmembrane</keyword>
<feature type="non-terminal residue" evidence="14">
    <location>
        <position position="269"/>
    </location>
</feature>
<keyword evidence="10" id="KW-0902">Two-component regulatory system</keyword>
<organism evidence="14">
    <name type="scientific">marine sediment metagenome</name>
    <dbReference type="NCBI Taxonomy" id="412755"/>
    <lineage>
        <taxon>unclassified sequences</taxon>
        <taxon>metagenomes</taxon>
        <taxon>ecological metagenomes</taxon>
    </lineage>
</organism>
<comment type="catalytic activity">
    <reaction evidence="1">
        <text>ATP + protein L-histidine = ADP + protein N-phospho-L-histidine.</text>
        <dbReference type="EC" id="2.7.13.3"/>
    </reaction>
</comment>
<evidence type="ECO:0000256" key="12">
    <source>
        <dbReference type="SAM" id="Phobius"/>
    </source>
</evidence>
<dbReference type="SMART" id="SM00304">
    <property type="entry name" value="HAMP"/>
    <property type="match status" value="1"/>
</dbReference>
<evidence type="ECO:0000256" key="7">
    <source>
        <dbReference type="ARBA" id="ARBA00022692"/>
    </source>
</evidence>
<dbReference type="Gene3D" id="6.10.340.10">
    <property type="match status" value="1"/>
</dbReference>
<keyword evidence="6" id="KW-0808">Transferase</keyword>
<evidence type="ECO:0000256" key="9">
    <source>
        <dbReference type="ARBA" id="ARBA00022989"/>
    </source>
</evidence>
<keyword evidence="8" id="KW-0418">Kinase</keyword>
<sequence>RISTNVLNEDGSRAIGTSVSAQVQDHVLRQNKRWLGRAWVVNDWYVSAYAPIHDIDGKTVGMLYVGVLERKFTDTALSTLLTFALVTLLGLAAAGLLGWKLANAISRPARALAVASQAVARGDFSESVQAPARASDEITALTETFNAMARSLRERDELLKERTRLQLTRSERLAAVGRLAAGVAHEINNPLTGALTFSHMLLSDAPEGSQQRKDIETIIEATTRCRDIVRGLLNFSRQNEPQKTLADLNDVLADALSLTRNQARINKGC</sequence>
<evidence type="ECO:0000256" key="4">
    <source>
        <dbReference type="ARBA" id="ARBA00022475"/>
    </source>
</evidence>
<reference evidence="14" key="1">
    <citation type="journal article" date="2014" name="Front. Microbiol.">
        <title>High frequency of phylogenetically diverse reductive dehalogenase-homologous genes in deep subseafloor sedimentary metagenomes.</title>
        <authorList>
            <person name="Kawai M."/>
            <person name="Futagami T."/>
            <person name="Toyoda A."/>
            <person name="Takaki Y."/>
            <person name="Nishi S."/>
            <person name="Hori S."/>
            <person name="Arai W."/>
            <person name="Tsubouchi T."/>
            <person name="Morono Y."/>
            <person name="Uchiyama I."/>
            <person name="Ito T."/>
            <person name="Fujiyama A."/>
            <person name="Inagaki F."/>
            <person name="Takami H."/>
        </authorList>
    </citation>
    <scope>NUCLEOTIDE SEQUENCE</scope>
    <source>
        <strain evidence="14">Expedition CK06-06</strain>
    </source>
</reference>
<evidence type="ECO:0000256" key="5">
    <source>
        <dbReference type="ARBA" id="ARBA00022553"/>
    </source>
</evidence>
<dbReference type="EMBL" id="BARU01027856">
    <property type="protein sequence ID" value="GAH63993.1"/>
    <property type="molecule type" value="Genomic_DNA"/>
</dbReference>
<keyword evidence="4" id="KW-1003">Cell membrane</keyword>
<name>X1J2L5_9ZZZZ</name>
<dbReference type="Pfam" id="PF00512">
    <property type="entry name" value="HisKA"/>
    <property type="match status" value="1"/>
</dbReference>
<evidence type="ECO:0000313" key="14">
    <source>
        <dbReference type="EMBL" id="GAH63993.1"/>
    </source>
</evidence>
<dbReference type="CDD" id="cd06225">
    <property type="entry name" value="HAMP"/>
    <property type="match status" value="1"/>
</dbReference>
<feature type="transmembrane region" description="Helical" evidence="12">
    <location>
        <begin position="76"/>
        <end position="99"/>
    </location>
</feature>
<dbReference type="InterPro" id="IPR033463">
    <property type="entry name" value="sCache_3"/>
</dbReference>
<dbReference type="PANTHER" id="PTHR45436:SF5">
    <property type="entry name" value="SENSOR HISTIDINE KINASE TRCS"/>
    <property type="match status" value="1"/>
</dbReference>
<dbReference type="PROSITE" id="PS50885">
    <property type="entry name" value="HAMP"/>
    <property type="match status" value="1"/>
</dbReference>
<dbReference type="InterPro" id="IPR029151">
    <property type="entry name" value="Sensor-like_sf"/>
</dbReference>